<dbReference type="InterPro" id="IPR016166">
    <property type="entry name" value="FAD-bd_PCMH"/>
</dbReference>
<comment type="caution">
    <text evidence="7">The sequence shown here is derived from an EMBL/GenBank/DDBJ whole genome shotgun (WGS) entry which is preliminary data.</text>
</comment>
<dbReference type="InterPro" id="IPR016167">
    <property type="entry name" value="FAD-bd_PCMH_sub1"/>
</dbReference>
<dbReference type="OrthoDB" id="9800184at2"/>
<dbReference type="InterPro" id="IPR010031">
    <property type="entry name" value="FAD_lactone_oxidase-like"/>
</dbReference>
<feature type="domain" description="FAD-binding PCMH-type" evidence="6">
    <location>
        <begin position="16"/>
        <end position="186"/>
    </location>
</feature>
<dbReference type="PROSITE" id="PS00862">
    <property type="entry name" value="OX2_COVAL_FAD"/>
    <property type="match status" value="1"/>
</dbReference>
<evidence type="ECO:0000313" key="7">
    <source>
        <dbReference type="EMBL" id="KGX87007.1"/>
    </source>
</evidence>
<dbReference type="InterPro" id="IPR016171">
    <property type="entry name" value="Vanillyl_alc_oxidase_C-sub2"/>
</dbReference>
<keyword evidence="5" id="KW-0560">Oxidoreductase</keyword>
<dbReference type="InterPro" id="IPR016169">
    <property type="entry name" value="FAD-bd_PCMH_sub2"/>
</dbReference>
<dbReference type="Pfam" id="PF04030">
    <property type="entry name" value="ALO"/>
    <property type="match status" value="1"/>
</dbReference>
<dbReference type="GO" id="GO:0003885">
    <property type="term" value="F:D-arabinono-1,4-lactone oxidase activity"/>
    <property type="evidence" value="ECO:0007669"/>
    <property type="project" value="InterPro"/>
</dbReference>
<dbReference type="RefSeq" id="WP_036833797.1">
    <property type="nucleotide sequence ID" value="NZ_AVPG01000009.1"/>
</dbReference>
<dbReference type="InterPro" id="IPR036318">
    <property type="entry name" value="FAD-bd_PCMH-like_sf"/>
</dbReference>
<name>A0A0A5HTT9_9BACI</name>
<reference evidence="7 8" key="1">
    <citation type="submission" date="2013-08" db="EMBL/GenBank/DDBJ databases">
        <authorList>
            <person name="Huang J."/>
            <person name="Wang G."/>
        </authorList>
    </citation>
    <scope>NUCLEOTIDE SEQUENCE [LARGE SCALE GENOMIC DNA]</scope>
    <source>
        <strain evidence="7 8">JSM 072002</strain>
    </source>
</reference>
<dbReference type="GO" id="GO:0016020">
    <property type="term" value="C:membrane"/>
    <property type="evidence" value="ECO:0007669"/>
    <property type="project" value="InterPro"/>
</dbReference>
<dbReference type="Pfam" id="PF01565">
    <property type="entry name" value="FAD_binding_4"/>
    <property type="match status" value="1"/>
</dbReference>
<dbReference type="InterPro" id="IPR006094">
    <property type="entry name" value="Oxid_FAD_bind_N"/>
</dbReference>
<dbReference type="InterPro" id="IPR006093">
    <property type="entry name" value="Oxy_OxRdtase_FAD_BS"/>
</dbReference>
<evidence type="ECO:0000256" key="5">
    <source>
        <dbReference type="ARBA" id="ARBA00023002"/>
    </source>
</evidence>
<dbReference type="Proteomes" id="UP000030401">
    <property type="component" value="Unassembled WGS sequence"/>
</dbReference>
<dbReference type="PIRSF" id="PIRSF000136">
    <property type="entry name" value="LGO_GLO"/>
    <property type="match status" value="1"/>
</dbReference>
<evidence type="ECO:0000256" key="3">
    <source>
        <dbReference type="ARBA" id="ARBA00022630"/>
    </source>
</evidence>
<dbReference type="STRING" id="1385512.N784_02475"/>
<sequence length="434" mass="49489">MLSLEQKQIENWSGGIRFTPEHIRKPSTIEEVIDVVNEATSSNKRVRVIGSGHSFTPLMATNHLLVSLDYLQGVRTIDEDQFLAEVWGGTKLYQLSEELHERGYALENLGDINAQSISGALLTGTHGTGIGHGILATQLEALTVVLASGEVVTYTKQEDPDHFAAFALSLGMLGIVVSMQIRIIKEQNFVYESKRMDQANVLSNIQSLVQKNEHFECFAFPYSTKTQVKTMNRTEKSAQSLSYKKWKTNTIENKAFSILSEVSRKIPTLSSSISRFSANSVPTSTMIGPSYQLFSTERSVRFHEMEYSIPLKYFSTVLTELNQMIEAKQIAVHFPIECRFVKRDDLWLSPAYKRDAAYIAVHMYKGMPFESYFQAAEEIFQRYDGRPHWGKMHTCTYDQLLKTYPMLPSFLQLRKELDPHDIFVNDYIQRLFAL</sequence>
<dbReference type="SUPFAM" id="SSF56176">
    <property type="entry name" value="FAD-binding/transporter-associated domain-like"/>
    <property type="match status" value="1"/>
</dbReference>
<dbReference type="Gene3D" id="3.30.70.2520">
    <property type="match status" value="1"/>
</dbReference>
<gene>
    <name evidence="7" type="ORF">N784_02475</name>
</gene>
<evidence type="ECO:0000256" key="1">
    <source>
        <dbReference type="ARBA" id="ARBA00005147"/>
    </source>
</evidence>
<dbReference type="GO" id="GO:0019853">
    <property type="term" value="P:L-ascorbic acid biosynthetic process"/>
    <property type="evidence" value="ECO:0007669"/>
    <property type="project" value="UniProtKB-UniPathway"/>
</dbReference>
<dbReference type="NCBIfam" id="TIGR01679">
    <property type="entry name" value="bact_FAD_ox"/>
    <property type="match status" value="1"/>
</dbReference>
<comment type="pathway">
    <text evidence="1">Cofactor biosynthesis; L-ascorbate biosynthesis.</text>
</comment>
<accession>A0A0A5HTT9</accession>
<evidence type="ECO:0000259" key="6">
    <source>
        <dbReference type="PROSITE" id="PS51387"/>
    </source>
</evidence>
<evidence type="ECO:0000256" key="4">
    <source>
        <dbReference type="ARBA" id="ARBA00022644"/>
    </source>
</evidence>
<proteinExistence type="inferred from homology"/>
<organism evidence="7 8">
    <name type="scientific">Pontibacillus litoralis JSM 072002</name>
    <dbReference type="NCBI Taxonomy" id="1385512"/>
    <lineage>
        <taxon>Bacteria</taxon>
        <taxon>Bacillati</taxon>
        <taxon>Bacillota</taxon>
        <taxon>Bacilli</taxon>
        <taxon>Bacillales</taxon>
        <taxon>Bacillaceae</taxon>
        <taxon>Pontibacillus</taxon>
    </lineage>
</organism>
<dbReference type="eggNOG" id="COG0277">
    <property type="taxonomic scope" value="Bacteria"/>
</dbReference>
<dbReference type="UniPathway" id="UPA00132"/>
<dbReference type="GO" id="GO:0071949">
    <property type="term" value="F:FAD binding"/>
    <property type="evidence" value="ECO:0007669"/>
    <property type="project" value="InterPro"/>
</dbReference>
<dbReference type="AlphaFoldDB" id="A0A0A5HTT9"/>
<evidence type="ECO:0000313" key="8">
    <source>
        <dbReference type="Proteomes" id="UP000030401"/>
    </source>
</evidence>
<evidence type="ECO:0000256" key="2">
    <source>
        <dbReference type="ARBA" id="ARBA00005466"/>
    </source>
</evidence>
<dbReference type="PANTHER" id="PTHR43762:SF1">
    <property type="entry name" value="D-ARABINONO-1,4-LACTONE OXIDASE"/>
    <property type="match status" value="1"/>
</dbReference>
<dbReference type="EMBL" id="AVPG01000009">
    <property type="protein sequence ID" value="KGX87007.1"/>
    <property type="molecule type" value="Genomic_DNA"/>
</dbReference>
<keyword evidence="3" id="KW-0285">Flavoprotein</keyword>
<keyword evidence="8" id="KW-1185">Reference proteome</keyword>
<dbReference type="PANTHER" id="PTHR43762">
    <property type="entry name" value="L-GULONOLACTONE OXIDASE"/>
    <property type="match status" value="1"/>
</dbReference>
<dbReference type="Gene3D" id="3.30.43.10">
    <property type="entry name" value="Uridine Diphospho-n-acetylenolpyruvylglucosamine Reductase, domain 2"/>
    <property type="match status" value="1"/>
</dbReference>
<dbReference type="Gene3D" id="1.10.45.10">
    <property type="entry name" value="Vanillyl-alcohol Oxidase, Chain A, domain 4"/>
    <property type="match status" value="1"/>
</dbReference>
<comment type="similarity">
    <text evidence="2">Belongs to the oxygen-dependent FAD-linked oxidoreductase family.</text>
</comment>
<dbReference type="Gene3D" id="3.30.465.10">
    <property type="match status" value="1"/>
</dbReference>
<keyword evidence="4" id="KW-0060">Ascorbate biosynthesis</keyword>
<protein>
    <submittedName>
        <fullName evidence="7">FAD-binding oxidoreductase</fullName>
    </submittedName>
</protein>
<dbReference type="InterPro" id="IPR007173">
    <property type="entry name" value="ALO_C"/>
</dbReference>
<dbReference type="PROSITE" id="PS51387">
    <property type="entry name" value="FAD_PCMH"/>
    <property type="match status" value="1"/>
</dbReference>